<dbReference type="EMBL" id="CADCUB010000091">
    <property type="protein sequence ID" value="CAA9330865.1"/>
    <property type="molecule type" value="Genomic_DNA"/>
</dbReference>
<evidence type="ECO:0000256" key="4">
    <source>
        <dbReference type="PROSITE-ProRule" id="PRU00335"/>
    </source>
</evidence>
<dbReference type="Gene3D" id="1.10.357.10">
    <property type="entry name" value="Tetracycline Repressor, domain 2"/>
    <property type="match status" value="1"/>
</dbReference>
<accession>A0A6J4LEX5</accession>
<dbReference type="InterPro" id="IPR009057">
    <property type="entry name" value="Homeodomain-like_sf"/>
</dbReference>
<reference evidence="6" key="1">
    <citation type="submission" date="2020-02" db="EMBL/GenBank/DDBJ databases">
        <authorList>
            <person name="Meier V. D."/>
        </authorList>
    </citation>
    <scope>NUCLEOTIDE SEQUENCE</scope>
    <source>
        <strain evidence="6">AVDCRST_MAG07</strain>
    </source>
</reference>
<dbReference type="PROSITE" id="PS50977">
    <property type="entry name" value="HTH_TETR_2"/>
    <property type="match status" value="1"/>
</dbReference>
<evidence type="ECO:0000256" key="3">
    <source>
        <dbReference type="ARBA" id="ARBA00023163"/>
    </source>
</evidence>
<dbReference type="PANTHER" id="PTHR30055">
    <property type="entry name" value="HTH-TYPE TRANSCRIPTIONAL REGULATOR RUTR"/>
    <property type="match status" value="1"/>
</dbReference>
<evidence type="ECO:0000256" key="2">
    <source>
        <dbReference type="ARBA" id="ARBA00023125"/>
    </source>
</evidence>
<gene>
    <name evidence="6" type="ORF">AVDCRST_MAG07-1772</name>
</gene>
<keyword evidence="2 4" id="KW-0238">DNA-binding</keyword>
<dbReference type="SUPFAM" id="SSF46689">
    <property type="entry name" value="Homeodomain-like"/>
    <property type="match status" value="1"/>
</dbReference>
<evidence type="ECO:0000256" key="1">
    <source>
        <dbReference type="ARBA" id="ARBA00023015"/>
    </source>
</evidence>
<dbReference type="InterPro" id="IPR001647">
    <property type="entry name" value="HTH_TetR"/>
</dbReference>
<dbReference type="InterPro" id="IPR025996">
    <property type="entry name" value="MT1864/Rv1816-like_C"/>
</dbReference>
<name>A0A6J4LEX5_9ACTN</name>
<sequence>MRSALSVVCHALDMSVVKDARARARAEVVVAIKATAAQHLAQTGAAGLSLRAVARDLGLVSSALYRYFPSRDALLTALIVDAYDAVGEVAERADAAALAAGADPGARWLEVCRAVRGWARASPHEYALVYGTPVPGYSAPHDTVEAAVRLSRVMAAVVTAAAADGSLRPPQRPLPGPTLVTDAVAAVAGGAPPPPYEDLLERSLVLLTALIGTTSYLQFGHLHLALVDDDAWFDRAMAVAAEGVGLVLPLD</sequence>
<dbReference type="InterPro" id="IPR050109">
    <property type="entry name" value="HTH-type_TetR-like_transc_reg"/>
</dbReference>
<dbReference type="AlphaFoldDB" id="A0A6J4LEX5"/>
<feature type="domain" description="HTH tetR-type" evidence="5">
    <location>
        <begin position="26"/>
        <end position="86"/>
    </location>
</feature>
<protein>
    <submittedName>
        <fullName evidence="6">Transcriptional regulator, AcrR family</fullName>
    </submittedName>
</protein>
<evidence type="ECO:0000259" key="5">
    <source>
        <dbReference type="PROSITE" id="PS50977"/>
    </source>
</evidence>
<organism evidence="6">
    <name type="scientific">uncultured Frankineae bacterium</name>
    <dbReference type="NCBI Taxonomy" id="437475"/>
    <lineage>
        <taxon>Bacteria</taxon>
        <taxon>Bacillati</taxon>
        <taxon>Actinomycetota</taxon>
        <taxon>Actinomycetes</taxon>
        <taxon>Frankiales</taxon>
        <taxon>environmental samples</taxon>
    </lineage>
</organism>
<keyword evidence="1" id="KW-0805">Transcription regulation</keyword>
<dbReference type="Pfam" id="PF13305">
    <property type="entry name" value="TetR_C_33"/>
    <property type="match status" value="1"/>
</dbReference>
<dbReference type="PANTHER" id="PTHR30055:SF243">
    <property type="entry name" value="HTH-TYPE TRANSCRIPTIONAL REGULATOR RV1816"/>
    <property type="match status" value="1"/>
</dbReference>
<dbReference type="Pfam" id="PF00440">
    <property type="entry name" value="TetR_N"/>
    <property type="match status" value="1"/>
</dbReference>
<dbReference type="SUPFAM" id="SSF48498">
    <property type="entry name" value="Tetracyclin repressor-like, C-terminal domain"/>
    <property type="match status" value="1"/>
</dbReference>
<proteinExistence type="predicted"/>
<evidence type="ECO:0000313" key="6">
    <source>
        <dbReference type="EMBL" id="CAA9330865.1"/>
    </source>
</evidence>
<dbReference type="InterPro" id="IPR036271">
    <property type="entry name" value="Tet_transcr_reg_TetR-rel_C_sf"/>
</dbReference>
<dbReference type="GO" id="GO:0003700">
    <property type="term" value="F:DNA-binding transcription factor activity"/>
    <property type="evidence" value="ECO:0007669"/>
    <property type="project" value="TreeGrafter"/>
</dbReference>
<keyword evidence="3" id="KW-0804">Transcription</keyword>
<dbReference type="GO" id="GO:0000976">
    <property type="term" value="F:transcription cis-regulatory region binding"/>
    <property type="evidence" value="ECO:0007669"/>
    <property type="project" value="TreeGrafter"/>
</dbReference>
<feature type="DNA-binding region" description="H-T-H motif" evidence="4">
    <location>
        <begin position="49"/>
        <end position="68"/>
    </location>
</feature>